<dbReference type="Gene3D" id="1.20.120.350">
    <property type="entry name" value="Voltage-gated potassium channels. Chain C"/>
    <property type="match status" value="1"/>
</dbReference>
<dbReference type="PROSITE" id="PS51201">
    <property type="entry name" value="RCK_N"/>
    <property type="match status" value="1"/>
</dbReference>
<dbReference type="Pfam" id="PF22614">
    <property type="entry name" value="Slo-like_RCK"/>
    <property type="match status" value="2"/>
</dbReference>
<dbReference type="PANTHER" id="PTHR10027:SF10">
    <property type="entry name" value="SLOWPOKE 2, ISOFORM D"/>
    <property type="match status" value="1"/>
</dbReference>
<evidence type="ECO:0000256" key="5">
    <source>
        <dbReference type="ARBA" id="ARBA00022826"/>
    </source>
</evidence>
<dbReference type="GO" id="GO:0005267">
    <property type="term" value="F:potassium channel activity"/>
    <property type="evidence" value="ECO:0007669"/>
    <property type="project" value="UniProtKB-KW"/>
</dbReference>
<dbReference type="GO" id="GO:0016020">
    <property type="term" value="C:membrane"/>
    <property type="evidence" value="ECO:0007669"/>
    <property type="project" value="UniProtKB-SubCell"/>
</dbReference>
<feature type="transmembrane region" description="Helical" evidence="13">
    <location>
        <begin position="61"/>
        <end position="88"/>
    </location>
</feature>
<sequence>MVDKTIGAWITFFTFFGVGLLIVGVPTLIVRLIYKFYSNSDKIIKQPKWYKKFQKSLTQQLMITSVFGAIWELIQNLFTVSFLAVFFYEIQEGVNVYSLRFQLIASIFFFLEYLLKFMVANKKLNYYISLYAIIDFATFMPSILTYIYFQEDYTDELASIRICMIFRTLKLFHLLIYINNKLYKQVLQIFFTILNIILICSVFFRYVENTYGYEISENWVTPNDAIWYMVVTTTSVGYGDEWAYSTQGKYLMIIVILGTIVIIPIELGKLSGLLSTSLMLSSYTSTKESRHIILCGNIGYSTVLTFCDSFYSRAISEYTILILDRNEPNKELTEFLQHPMYKSKVKWVLGNSIDIGDLKRVSITTCSGVFILADQYSSNQSETDLKNIMRLLSVLDQNSKVPVFLQALSQQTIVQSENFGVSFPLEINQLKLFLIGRNSCIPGFSTFLSNLISPTTFQIQKNDPQWKSQYLYGAIQNLYCVLIPHGLKGKSFDQVVKLIYNETSSHILVLGTVNKPDARFDDVNSKDTNNPFIIKFNPKVQALSENTRLIVIAKSPLIIVKEFKKYDDELNLHYVTSINFRDKAYDKDKISNSHPDSDSGSDSSSDSGSNSGSGSGSGSDSNSNTEEKKKKKKSDQKKNQKTKFKTLNVKNKNNKFQRVQTTIQLLSKEQYYNITGNKPALETILKFHNLKQLKNHIIISGCNNSSLFNLISTLRCKEFGNKTQILILTKTITKEEWNEINHFPNLFVYFGKLENADDLKKINIYSAKQIIFLNSPEKVKKLSNDKDMGDFYVDSEIIFKVRSIQSIQFESFLICEIIHEQNLKFLKPESISPQNYFKKKRQLDVNEFSYQLNPNFISSSVFMPSIIDTIFSLALTSLDVLNVVIKLIFGSTQNSATNNDEPILFVIKIPDNYFGIESIIKGHKNENTKKKHNNNDQKKIKTITFSQLFNKFIKPKVQLLPVAIYRNSSEIMQLKINNSYLLTNPHPDTRIYPNDQIFVFGTPKDKIKWLKKVKSKECLTESSDSEIEEHKSHDDLDINDELKKKSDIELKLLNKSDTSEPEELLKTDFELTGKKEDGKFMERSQFRLIKFSDDEDEDEDDIDQF</sequence>
<evidence type="ECO:0000313" key="16">
    <source>
        <dbReference type="Proteomes" id="UP001146793"/>
    </source>
</evidence>
<dbReference type="Gene3D" id="3.40.50.720">
    <property type="entry name" value="NAD(P)-binding Rossmann-like Domain"/>
    <property type="match status" value="2"/>
</dbReference>
<comment type="caution">
    <text evidence="15">The sequence shown here is derived from an EMBL/GenBank/DDBJ whole genome shotgun (WGS) entry which is preliminary data.</text>
</comment>
<feature type="transmembrane region" description="Helical" evidence="13">
    <location>
        <begin position="6"/>
        <end position="34"/>
    </location>
</feature>
<keyword evidence="7 13" id="KW-1133">Transmembrane helix</keyword>
<feature type="compositionally biased region" description="Basic residues" evidence="12">
    <location>
        <begin position="629"/>
        <end position="644"/>
    </location>
</feature>
<dbReference type="EMBL" id="JANTQA010000060">
    <property type="protein sequence ID" value="KAJ3427850.1"/>
    <property type="molecule type" value="Genomic_DNA"/>
</dbReference>
<evidence type="ECO:0000256" key="4">
    <source>
        <dbReference type="ARBA" id="ARBA00022692"/>
    </source>
</evidence>
<keyword evidence="6" id="KW-0630">Potassium</keyword>
<feature type="transmembrane region" description="Helical" evidence="13">
    <location>
        <begin position="94"/>
        <end position="115"/>
    </location>
</feature>
<feature type="domain" description="RCK N-terminal" evidence="14">
    <location>
        <begin position="289"/>
        <end position="426"/>
    </location>
</feature>
<evidence type="ECO:0000256" key="3">
    <source>
        <dbReference type="ARBA" id="ARBA00022538"/>
    </source>
</evidence>
<dbReference type="InterPro" id="IPR047871">
    <property type="entry name" value="K_chnl_Slo-like"/>
</dbReference>
<feature type="compositionally biased region" description="Low complexity" evidence="12">
    <location>
        <begin position="598"/>
        <end position="610"/>
    </location>
</feature>
<dbReference type="SUPFAM" id="SSF81324">
    <property type="entry name" value="Voltage-gated potassium channels"/>
    <property type="match status" value="1"/>
</dbReference>
<evidence type="ECO:0000256" key="1">
    <source>
        <dbReference type="ARBA" id="ARBA00004141"/>
    </source>
</evidence>
<dbReference type="SUPFAM" id="SSF51735">
    <property type="entry name" value="NAD(P)-binding Rossmann-fold domains"/>
    <property type="match status" value="1"/>
</dbReference>
<keyword evidence="9 13" id="KW-0472">Membrane</keyword>
<accession>A0AAV7YG05</accession>
<dbReference type="Pfam" id="PF03493">
    <property type="entry name" value="BK_channel_a"/>
    <property type="match status" value="1"/>
</dbReference>
<dbReference type="PANTHER" id="PTHR10027">
    <property type="entry name" value="CALCIUM-ACTIVATED POTASSIUM CHANNEL ALPHA CHAIN"/>
    <property type="match status" value="1"/>
</dbReference>
<evidence type="ECO:0000256" key="10">
    <source>
        <dbReference type="ARBA" id="ARBA00023303"/>
    </source>
</evidence>
<feature type="transmembrane region" description="Helical" evidence="13">
    <location>
        <begin position="250"/>
        <end position="270"/>
    </location>
</feature>
<keyword evidence="4 13" id="KW-0812">Transmembrane</keyword>
<dbReference type="PRINTS" id="PR00169">
    <property type="entry name" value="KCHANNEL"/>
</dbReference>
<keyword evidence="10" id="KW-0407">Ion channel</keyword>
<keyword evidence="8" id="KW-0406">Ion transport</keyword>
<organism evidence="15 16">
    <name type="scientific">Anaeramoeba flamelloides</name>
    <dbReference type="NCBI Taxonomy" id="1746091"/>
    <lineage>
        <taxon>Eukaryota</taxon>
        <taxon>Metamonada</taxon>
        <taxon>Anaeramoebidae</taxon>
        <taxon>Anaeramoeba</taxon>
    </lineage>
</organism>
<feature type="region of interest" description="Disordered" evidence="12">
    <location>
        <begin position="589"/>
        <end position="647"/>
    </location>
</feature>
<keyword evidence="2" id="KW-0813">Transport</keyword>
<feature type="transmembrane region" description="Helical" evidence="13">
    <location>
        <begin position="186"/>
        <end position="207"/>
    </location>
</feature>
<dbReference type="InterPro" id="IPR005821">
    <property type="entry name" value="Ion_trans_dom"/>
</dbReference>
<name>A0AAV7YG05_9EUKA</name>
<keyword evidence="5" id="KW-0631">Potassium channel</keyword>
<evidence type="ECO:0000256" key="9">
    <source>
        <dbReference type="ARBA" id="ARBA00023136"/>
    </source>
</evidence>
<dbReference type="Proteomes" id="UP001146793">
    <property type="component" value="Unassembled WGS sequence"/>
</dbReference>
<evidence type="ECO:0000256" key="8">
    <source>
        <dbReference type="ARBA" id="ARBA00023065"/>
    </source>
</evidence>
<evidence type="ECO:0000256" key="2">
    <source>
        <dbReference type="ARBA" id="ARBA00022448"/>
    </source>
</evidence>
<dbReference type="Gene3D" id="1.10.287.70">
    <property type="match status" value="1"/>
</dbReference>
<evidence type="ECO:0000256" key="7">
    <source>
        <dbReference type="ARBA" id="ARBA00022989"/>
    </source>
</evidence>
<dbReference type="InterPro" id="IPR027359">
    <property type="entry name" value="Volt_channel_dom_sf"/>
</dbReference>
<dbReference type="InterPro" id="IPR036291">
    <property type="entry name" value="NAD(P)-bd_dom_sf"/>
</dbReference>
<evidence type="ECO:0000256" key="11">
    <source>
        <dbReference type="ARBA" id="ARBA00029579"/>
    </source>
</evidence>
<comment type="subcellular location">
    <subcellularLocation>
        <location evidence="1">Membrane</location>
        <topology evidence="1">Multi-pass membrane protein</topology>
    </subcellularLocation>
</comment>
<evidence type="ECO:0000256" key="13">
    <source>
        <dbReference type="SAM" id="Phobius"/>
    </source>
</evidence>
<evidence type="ECO:0000313" key="15">
    <source>
        <dbReference type="EMBL" id="KAJ3427850.1"/>
    </source>
</evidence>
<protein>
    <recommendedName>
        <fullName evidence="11">BK channel</fullName>
    </recommendedName>
</protein>
<gene>
    <name evidence="15" type="ORF">M0812_25480</name>
</gene>
<dbReference type="Pfam" id="PF00520">
    <property type="entry name" value="Ion_trans"/>
    <property type="match status" value="1"/>
</dbReference>
<feature type="transmembrane region" description="Helical" evidence="13">
    <location>
        <begin position="127"/>
        <end position="147"/>
    </location>
</feature>
<dbReference type="AlphaFoldDB" id="A0AAV7YG05"/>
<keyword evidence="3" id="KW-0633">Potassium transport</keyword>
<evidence type="ECO:0000256" key="6">
    <source>
        <dbReference type="ARBA" id="ARBA00022958"/>
    </source>
</evidence>
<evidence type="ECO:0000259" key="14">
    <source>
        <dbReference type="PROSITE" id="PS51201"/>
    </source>
</evidence>
<evidence type="ECO:0000256" key="12">
    <source>
        <dbReference type="SAM" id="MobiDB-lite"/>
    </source>
</evidence>
<dbReference type="InterPro" id="IPR003148">
    <property type="entry name" value="RCK_N"/>
</dbReference>
<dbReference type="InterPro" id="IPR003929">
    <property type="entry name" value="K_chnl_BK_asu"/>
</dbReference>
<reference evidence="15" key="1">
    <citation type="submission" date="2022-08" db="EMBL/GenBank/DDBJ databases">
        <title>Novel sulphate-reducing endosymbionts in the free-living metamonad Anaeramoeba.</title>
        <authorList>
            <person name="Jerlstrom-Hultqvist J."/>
            <person name="Cepicka I."/>
            <person name="Gallot-Lavallee L."/>
            <person name="Salas-Leiva D."/>
            <person name="Curtis B.A."/>
            <person name="Zahonova K."/>
            <person name="Pipaliya S."/>
            <person name="Dacks J."/>
            <person name="Roger A.J."/>
        </authorList>
    </citation>
    <scope>NUCLEOTIDE SEQUENCE</scope>
    <source>
        <strain evidence="15">Busselton2</strain>
    </source>
</reference>
<proteinExistence type="predicted"/>